<dbReference type="AlphaFoldDB" id="A0A5B7IDC9"/>
<organism evidence="1 2">
    <name type="scientific">Portunus trituberculatus</name>
    <name type="common">Swimming crab</name>
    <name type="synonym">Neptunus trituberculatus</name>
    <dbReference type="NCBI Taxonomy" id="210409"/>
    <lineage>
        <taxon>Eukaryota</taxon>
        <taxon>Metazoa</taxon>
        <taxon>Ecdysozoa</taxon>
        <taxon>Arthropoda</taxon>
        <taxon>Crustacea</taxon>
        <taxon>Multicrustacea</taxon>
        <taxon>Malacostraca</taxon>
        <taxon>Eumalacostraca</taxon>
        <taxon>Eucarida</taxon>
        <taxon>Decapoda</taxon>
        <taxon>Pleocyemata</taxon>
        <taxon>Brachyura</taxon>
        <taxon>Eubrachyura</taxon>
        <taxon>Portunoidea</taxon>
        <taxon>Portunidae</taxon>
        <taxon>Portuninae</taxon>
        <taxon>Portunus</taxon>
    </lineage>
</organism>
<evidence type="ECO:0000313" key="2">
    <source>
        <dbReference type="Proteomes" id="UP000324222"/>
    </source>
</evidence>
<comment type="caution">
    <text evidence="1">The sequence shown here is derived from an EMBL/GenBank/DDBJ whole genome shotgun (WGS) entry which is preliminary data.</text>
</comment>
<dbReference type="EMBL" id="VSRR010052561">
    <property type="protein sequence ID" value="MPC79956.1"/>
    <property type="molecule type" value="Genomic_DNA"/>
</dbReference>
<keyword evidence="2" id="KW-1185">Reference proteome</keyword>
<name>A0A5B7IDC9_PORTR</name>
<dbReference type="Proteomes" id="UP000324222">
    <property type="component" value="Unassembled WGS sequence"/>
</dbReference>
<protein>
    <submittedName>
        <fullName evidence="1">Uncharacterized protein</fullName>
    </submittedName>
</protein>
<sequence length="92" mass="9858">MPSLPIHANLLLSRPLCSFPTSPLLTFPSSRIQVRHRSRKAVAVVVGGGGSGGGGGGGLTNKPLLLNRLNKNTISHFQAQIAWAGTLWYRER</sequence>
<proteinExistence type="predicted"/>
<gene>
    <name evidence="1" type="ORF">E2C01_074516</name>
</gene>
<evidence type="ECO:0000313" key="1">
    <source>
        <dbReference type="EMBL" id="MPC79956.1"/>
    </source>
</evidence>
<reference evidence="1 2" key="1">
    <citation type="submission" date="2019-05" db="EMBL/GenBank/DDBJ databases">
        <title>Another draft genome of Portunus trituberculatus and its Hox gene families provides insights of decapod evolution.</title>
        <authorList>
            <person name="Jeong J.-H."/>
            <person name="Song I."/>
            <person name="Kim S."/>
            <person name="Choi T."/>
            <person name="Kim D."/>
            <person name="Ryu S."/>
            <person name="Kim W."/>
        </authorList>
    </citation>
    <scope>NUCLEOTIDE SEQUENCE [LARGE SCALE GENOMIC DNA]</scope>
    <source>
        <tissue evidence="1">Muscle</tissue>
    </source>
</reference>
<accession>A0A5B7IDC9</accession>